<evidence type="ECO:0000259" key="11">
    <source>
        <dbReference type="PROSITE" id="PS51330"/>
    </source>
</evidence>
<dbReference type="PRINTS" id="PR00070">
    <property type="entry name" value="DHFR"/>
</dbReference>
<dbReference type="PIRSF" id="PIRSF000194">
    <property type="entry name" value="DHFR"/>
    <property type="match status" value="1"/>
</dbReference>
<dbReference type="GO" id="GO:0046654">
    <property type="term" value="P:tetrahydrofolate biosynthetic process"/>
    <property type="evidence" value="ECO:0007669"/>
    <property type="project" value="UniProtKB-UniPathway"/>
</dbReference>
<dbReference type="PROSITE" id="PS51330">
    <property type="entry name" value="DHFR_2"/>
    <property type="match status" value="1"/>
</dbReference>
<dbReference type="Pfam" id="PF00186">
    <property type="entry name" value="DHFR_1"/>
    <property type="match status" value="1"/>
</dbReference>
<evidence type="ECO:0000256" key="2">
    <source>
        <dbReference type="ARBA" id="ARBA00009539"/>
    </source>
</evidence>
<sequence>MAARQVKLVWAQGVGGVIGLDNTIPWHVPEDMAYFKKVTQGHPVIMGRRTWDSLPPRFRPLPGRRNIVISRQPDWTAEGAESADGIDSALALTDEDVCIIGGAQIYTAAMPLATHLLVSEIDVTIDGDAWAPPIDDSWHAQDTGEWRTSEKNGTRYRWITYTRALPAR</sequence>
<evidence type="ECO:0000256" key="5">
    <source>
        <dbReference type="ARBA" id="ARBA00022563"/>
    </source>
</evidence>
<dbReference type="InterPro" id="IPR017925">
    <property type="entry name" value="DHFR_CS"/>
</dbReference>
<name>A0A076ES86_RHOOP</name>
<feature type="domain" description="DHFR" evidence="11">
    <location>
        <begin position="5"/>
        <end position="163"/>
    </location>
</feature>
<comment type="catalytic activity">
    <reaction evidence="9">
        <text>(6S)-5,6,7,8-tetrahydrofolate + NADP(+) = 7,8-dihydrofolate + NADPH + H(+)</text>
        <dbReference type="Rhea" id="RHEA:15009"/>
        <dbReference type="ChEBI" id="CHEBI:15378"/>
        <dbReference type="ChEBI" id="CHEBI:57451"/>
        <dbReference type="ChEBI" id="CHEBI:57453"/>
        <dbReference type="ChEBI" id="CHEBI:57783"/>
        <dbReference type="ChEBI" id="CHEBI:58349"/>
        <dbReference type="EC" id="1.5.1.3"/>
    </reaction>
</comment>
<keyword evidence="5 9" id="KW-0554">One-carbon metabolism</keyword>
<dbReference type="Gene3D" id="3.40.430.10">
    <property type="entry name" value="Dihydrofolate Reductase, subunit A"/>
    <property type="match status" value="1"/>
</dbReference>
<dbReference type="EC" id="1.5.1.3" evidence="3 9"/>
<dbReference type="GO" id="GO:0006730">
    <property type="term" value="P:one-carbon metabolic process"/>
    <property type="evidence" value="ECO:0007669"/>
    <property type="project" value="UniProtKB-KW"/>
</dbReference>
<dbReference type="eggNOG" id="COG0262">
    <property type="taxonomic scope" value="Bacteria"/>
</dbReference>
<evidence type="ECO:0000313" key="13">
    <source>
        <dbReference type="Proteomes" id="UP000028488"/>
    </source>
</evidence>
<dbReference type="Proteomes" id="UP000028488">
    <property type="component" value="Chromosome"/>
</dbReference>
<evidence type="ECO:0000256" key="4">
    <source>
        <dbReference type="ARBA" id="ARBA00018886"/>
    </source>
</evidence>
<dbReference type="InterPro" id="IPR001796">
    <property type="entry name" value="DHFR_dom"/>
</dbReference>
<evidence type="ECO:0000313" key="12">
    <source>
        <dbReference type="EMBL" id="AII08935.1"/>
    </source>
</evidence>
<evidence type="ECO:0000256" key="6">
    <source>
        <dbReference type="ARBA" id="ARBA00022857"/>
    </source>
</evidence>
<evidence type="ECO:0000256" key="3">
    <source>
        <dbReference type="ARBA" id="ARBA00012856"/>
    </source>
</evidence>
<dbReference type="PROSITE" id="PS00075">
    <property type="entry name" value="DHFR_1"/>
    <property type="match status" value="1"/>
</dbReference>
<dbReference type="GO" id="GO:0004146">
    <property type="term" value="F:dihydrofolate reductase activity"/>
    <property type="evidence" value="ECO:0007669"/>
    <property type="project" value="UniProtKB-EC"/>
</dbReference>
<evidence type="ECO:0000256" key="8">
    <source>
        <dbReference type="ARBA" id="ARBA00025067"/>
    </source>
</evidence>
<dbReference type="GO" id="GO:0046655">
    <property type="term" value="P:folic acid metabolic process"/>
    <property type="evidence" value="ECO:0007669"/>
    <property type="project" value="TreeGrafter"/>
</dbReference>
<comment type="pathway">
    <text evidence="1 9">Cofactor biosynthesis; tetrahydrofolate biosynthesis; 5,6,7,8-tetrahydrofolate from 7,8-dihydrofolate: step 1/1.</text>
</comment>
<dbReference type="AlphaFoldDB" id="A0A076ES86"/>
<dbReference type="SUPFAM" id="SSF53597">
    <property type="entry name" value="Dihydrofolate reductase-like"/>
    <property type="match status" value="1"/>
</dbReference>
<dbReference type="CDD" id="cd00209">
    <property type="entry name" value="DHFR"/>
    <property type="match status" value="1"/>
</dbReference>
<dbReference type="PANTHER" id="PTHR48069">
    <property type="entry name" value="DIHYDROFOLATE REDUCTASE"/>
    <property type="match status" value="1"/>
</dbReference>
<dbReference type="PANTHER" id="PTHR48069:SF3">
    <property type="entry name" value="DIHYDROFOLATE REDUCTASE"/>
    <property type="match status" value="1"/>
</dbReference>
<reference evidence="12 13" key="1">
    <citation type="submission" date="2014-07" db="EMBL/GenBank/DDBJ databases">
        <title>Genome Sequence of Rhodococcus opacus Strain R7, a Biodegrader of Mono- and Polycyclic Aromatic Hydrocarbons.</title>
        <authorList>
            <person name="Di Gennaro P."/>
            <person name="Zampolli J."/>
            <person name="Presti I."/>
            <person name="Cappelletti M."/>
            <person name="D'Ursi P."/>
            <person name="Orro A."/>
            <person name="Mezzelani A."/>
            <person name="Milanesi L."/>
        </authorList>
    </citation>
    <scope>NUCLEOTIDE SEQUENCE [LARGE SCALE GENOMIC DNA]</scope>
    <source>
        <strain evidence="12 13">R7</strain>
    </source>
</reference>
<dbReference type="GO" id="GO:0046452">
    <property type="term" value="P:dihydrofolate metabolic process"/>
    <property type="evidence" value="ECO:0007669"/>
    <property type="project" value="TreeGrafter"/>
</dbReference>
<gene>
    <name evidence="12" type="ORF">EP51_31635</name>
</gene>
<protein>
    <recommendedName>
        <fullName evidence="4 9">Dihydrofolate reductase</fullName>
        <ecNumber evidence="3 9">1.5.1.3</ecNumber>
    </recommendedName>
</protein>
<accession>A0A076ES86</accession>
<dbReference type="GO" id="GO:0070401">
    <property type="term" value="F:NADP+ binding"/>
    <property type="evidence" value="ECO:0007669"/>
    <property type="project" value="UniProtKB-ARBA"/>
</dbReference>
<dbReference type="InterPro" id="IPR012259">
    <property type="entry name" value="DHFR"/>
</dbReference>
<dbReference type="RefSeq" id="WP_128641473.1">
    <property type="nucleotide sequence ID" value="NZ_CP008947.1"/>
</dbReference>
<dbReference type="EMBL" id="CP008947">
    <property type="protein sequence ID" value="AII08935.1"/>
    <property type="molecule type" value="Genomic_DNA"/>
</dbReference>
<dbReference type="UniPathway" id="UPA00077">
    <property type="reaction ID" value="UER00158"/>
</dbReference>
<comment type="similarity">
    <text evidence="2 9 10">Belongs to the dihydrofolate reductase family.</text>
</comment>
<dbReference type="GO" id="GO:0005829">
    <property type="term" value="C:cytosol"/>
    <property type="evidence" value="ECO:0007669"/>
    <property type="project" value="TreeGrafter"/>
</dbReference>
<evidence type="ECO:0000256" key="7">
    <source>
        <dbReference type="ARBA" id="ARBA00023002"/>
    </source>
</evidence>
<evidence type="ECO:0000256" key="10">
    <source>
        <dbReference type="RuleBase" id="RU004474"/>
    </source>
</evidence>
<organism evidence="12 13">
    <name type="scientific">Rhodococcus opacus</name>
    <name type="common">Nocardia opaca</name>
    <dbReference type="NCBI Taxonomy" id="37919"/>
    <lineage>
        <taxon>Bacteria</taxon>
        <taxon>Bacillati</taxon>
        <taxon>Actinomycetota</taxon>
        <taxon>Actinomycetes</taxon>
        <taxon>Mycobacteriales</taxon>
        <taxon>Nocardiaceae</taxon>
        <taxon>Rhodococcus</taxon>
    </lineage>
</organism>
<evidence type="ECO:0000256" key="9">
    <source>
        <dbReference type="PIRNR" id="PIRNR000194"/>
    </source>
</evidence>
<proteinExistence type="inferred from homology"/>
<evidence type="ECO:0000256" key="1">
    <source>
        <dbReference type="ARBA" id="ARBA00004903"/>
    </source>
</evidence>
<keyword evidence="6 9" id="KW-0521">NADP</keyword>
<dbReference type="FunFam" id="3.40.430.10:FF:000001">
    <property type="entry name" value="Dihydrofolate reductase"/>
    <property type="match status" value="1"/>
</dbReference>
<keyword evidence="7 9" id="KW-0560">Oxidoreductase</keyword>
<comment type="function">
    <text evidence="8 9">Key enzyme in folate metabolism. Catalyzes an essential reaction for de novo glycine and purine synthesis, and for DNA precursor synthesis.</text>
</comment>
<dbReference type="InterPro" id="IPR024072">
    <property type="entry name" value="DHFR-like_dom_sf"/>
</dbReference>